<protein>
    <submittedName>
        <fullName evidence="2">Uncharacterized protein</fullName>
    </submittedName>
</protein>
<feature type="region of interest" description="Disordered" evidence="1">
    <location>
        <begin position="553"/>
        <end position="580"/>
    </location>
</feature>
<feature type="compositionally biased region" description="Low complexity" evidence="1">
    <location>
        <begin position="511"/>
        <end position="525"/>
    </location>
</feature>
<reference evidence="2 3" key="1">
    <citation type="submission" date="2024-01" db="EMBL/GenBank/DDBJ databases">
        <authorList>
            <person name="Allen C."/>
            <person name="Tagirdzhanova G."/>
        </authorList>
    </citation>
    <scope>NUCLEOTIDE SEQUENCE [LARGE SCALE GENOMIC DNA]</scope>
</reference>
<feature type="compositionally biased region" description="Polar residues" evidence="1">
    <location>
        <begin position="1"/>
        <end position="10"/>
    </location>
</feature>
<dbReference type="Proteomes" id="UP001642406">
    <property type="component" value="Unassembled WGS sequence"/>
</dbReference>
<feature type="compositionally biased region" description="Basic residues" evidence="1">
    <location>
        <begin position="560"/>
        <end position="574"/>
    </location>
</feature>
<feature type="region of interest" description="Disordered" evidence="1">
    <location>
        <begin position="90"/>
        <end position="132"/>
    </location>
</feature>
<feature type="region of interest" description="Disordered" evidence="1">
    <location>
        <begin position="497"/>
        <end position="527"/>
    </location>
</feature>
<feature type="compositionally biased region" description="Low complexity" evidence="1">
    <location>
        <begin position="270"/>
        <end position="292"/>
    </location>
</feature>
<feature type="compositionally biased region" description="Polar residues" evidence="1">
    <location>
        <begin position="146"/>
        <end position="156"/>
    </location>
</feature>
<evidence type="ECO:0000313" key="2">
    <source>
        <dbReference type="EMBL" id="CAK7211418.1"/>
    </source>
</evidence>
<dbReference type="EMBL" id="CAWUHC010000006">
    <property type="protein sequence ID" value="CAK7211418.1"/>
    <property type="molecule type" value="Genomic_DNA"/>
</dbReference>
<feature type="region of interest" description="Disordered" evidence="1">
    <location>
        <begin position="53"/>
        <end position="77"/>
    </location>
</feature>
<gene>
    <name evidence="2" type="ORF">SBRCBS47491_001119</name>
</gene>
<feature type="compositionally biased region" description="Polar residues" evidence="1">
    <location>
        <begin position="53"/>
        <end position="68"/>
    </location>
</feature>
<accession>A0ABP0AVY0</accession>
<comment type="caution">
    <text evidence="2">The sequence shown here is derived from an EMBL/GenBank/DDBJ whole genome shotgun (WGS) entry which is preliminary data.</text>
</comment>
<feature type="region of interest" description="Disordered" evidence="1">
    <location>
        <begin position="644"/>
        <end position="674"/>
    </location>
</feature>
<feature type="compositionally biased region" description="Low complexity" evidence="1">
    <location>
        <begin position="647"/>
        <end position="668"/>
    </location>
</feature>
<name>A0ABP0AVY0_9PEZI</name>
<feature type="region of interest" description="Disordered" evidence="1">
    <location>
        <begin position="608"/>
        <end position="629"/>
    </location>
</feature>
<evidence type="ECO:0000313" key="3">
    <source>
        <dbReference type="Proteomes" id="UP001642406"/>
    </source>
</evidence>
<feature type="region of interest" description="Disordered" evidence="1">
    <location>
        <begin position="257"/>
        <end position="298"/>
    </location>
</feature>
<feature type="region of interest" description="Disordered" evidence="1">
    <location>
        <begin position="137"/>
        <end position="156"/>
    </location>
</feature>
<feature type="compositionally biased region" description="Polar residues" evidence="1">
    <location>
        <begin position="102"/>
        <end position="113"/>
    </location>
</feature>
<feature type="region of interest" description="Disordered" evidence="1">
    <location>
        <begin position="1"/>
        <end position="28"/>
    </location>
</feature>
<organism evidence="2 3">
    <name type="scientific">Sporothrix bragantina</name>
    <dbReference type="NCBI Taxonomy" id="671064"/>
    <lineage>
        <taxon>Eukaryota</taxon>
        <taxon>Fungi</taxon>
        <taxon>Dikarya</taxon>
        <taxon>Ascomycota</taxon>
        <taxon>Pezizomycotina</taxon>
        <taxon>Sordariomycetes</taxon>
        <taxon>Sordariomycetidae</taxon>
        <taxon>Ophiostomatales</taxon>
        <taxon>Ophiostomataceae</taxon>
        <taxon>Sporothrix</taxon>
    </lineage>
</organism>
<keyword evidence="3" id="KW-1185">Reference proteome</keyword>
<proteinExistence type="predicted"/>
<sequence length="699" mass="75836">MAFHQPTRQAVQRPPREQSEDQDDNGVSAVLPAALEGSQTWVLFSPAADTATTSSILDSLPGSSQQTAGRSRLSDLGSLRSLEPSNYASSYAQSPLARPTRPNFSHLSSFQSHTNEEAVESDDGRPDAEEDAELDSLDNHLPDFRPTQNQTHGQQIPSHMTATATTTVNLPTHDGLGSFRLGNAVGMSTAVQEHLYSFEQFNPRRITKRRRESLDLAQLQAADELTEDIEKTRRIEAWRWEHSRVLLEEIQKETRRRRGSELSARRIRSGTTAAATAPGATAVDAAAQAEAGGDWHDQEEDERLAQFRKAAGGDGAEPNESLWSRITRKFMVEVMGIDDRILSVLFGEDLVGEKQDDEMDLSSTPRASNPLLEVASAGITSDEERAHEDSSSWQLRMLERIAKELGIFVHSHVNAHPGAFSTFTRVQQMPLPYAGLPVIPEGIAPVNREVILGSEREAGLAHSGEKMIDDVTPTGTTASLPRFKPTIYQAQPMAIPGQATEPTAGAGPSESTAAKSASSTATAAAPNFTQDEWEQDLDIKLVFRYLRSRFFSGSGSASNHAHRHHLHHHAHHNHGSGSSSMNVTNMQDAAAKAARVRQHHPLVGRGSSAVRQAGGERRPMPAFRNMNTSGVTAPSSPILGMRHGHGTATSCASQSTRRSARRSSISSRHSSRHYWDIGGSIGTGSMIASAGPMGSWGEV</sequence>
<evidence type="ECO:0000256" key="1">
    <source>
        <dbReference type="SAM" id="MobiDB-lite"/>
    </source>
</evidence>